<evidence type="ECO:0000256" key="1">
    <source>
        <dbReference type="SAM" id="MobiDB-lite"/>
    </source>
</evidence>
<dbReference type="AlphaFoldDB" id="A0A4C1YVM2"/>
<gene>
    <name evidence="2" type="ORF">EVAR_56648_1</name>
</gene>
<name>A0A4C1YVM2_EUMVA</name>
<comment type="caution">
    <text evidence="2">The sequence shown here is derived from an EMBL/GenBank/DDBJ whole genome shotgun (WGS) entry which is preliminary data.</text>
</comment>
<evidence type="ECO:0000313" key="2">
    <source>
        <dbReference type="EMBL" id="GBP79033.1"/>
    </source>
</evidence>
<reference evidence="2 3" key="1">
    <citation type="journal article" date="2019" name="Commun. Biol.">
        <title>The bagworm genome reveals a unique fibroin gene that provides high tensile strength.</title>
        <authorList>
            <person name="Kono N."/>
            <person name="Nakamura H."/>
            <person name="Ohtoshi R."/>
            <person name="Tomita M."/>
            <person name="Numata K."/>
            <person name="Arakawa K."/>
        </authorList>
    </citation>
    <scope>NUCLEOTIDE SEQUENCE [LARGE SCALE GENOMIC DNA]</scope>
</reference>
<proteinExistence type="predicted"/>
<organism evidence="2 3">
    <name type="scientific">Eumeta variegata</name>
    <name type="common">Bagworm moth</name>
    <name type="synonym">Eumeta japonica</name>
    <dbReference type="NCBI Taxonomy" id="151549"/>
    <lineage>
        <taxon>Eukaryota</taxon>
        <taxon>Metazoa</taxon>
        <taxon>Ecdysozoa</taxon>
        <taxon>Arthropoda</taxon>
        <taxon>Hexapoda</taxon>
        <taxon>Insecta</taxon>
        <taxon>Pterygota</taxon>
        <taxon>Neoptera</taxon>
        <taxon>Endopterygota</taxon>
        <taxon>Lepidoptera</taxon>
        <taxon>Glossata</taxon>
        <taxon>Ditrysia</taxon>
        <taxon>Tineoidea</taxon>
        <taxon>Psychidae</taxon>
        <taxon>Oiketicinae</taxon>
        <taxon>Eumeta</taxon>
    </lineage>
</organism>
<evidence type="ECO:0000313" key="3">
    <source>
        <dbReference type="Proteomes" id="UP000299102"/>
    </source>
</evidence>
<feature type="region of interest" description="Disordered" evidence="1">
    <location>
        <begin position="1"/>
        <end position="59"/>
    </location>
</feature>
<keyword evidence="3" id="KW-1185">Reference proteome</keyword>
<sequence>MCDVLGPSKRFSTDNSSFSLAKKRRKINQDSSLDESDCSSEEADYSQCNDEDQSDTSEGGYWHCQRIPPGLVPGSPIVVGLSDLNGWVSVQKDGYEKVLGKFRDEKVNENGWRIDELSIKCLLYVDDQVIFAPSPCELQKMVNKMNGSFKKKGCDLASACRLQSCARDGVNDLALSRSSTFRPVAIRFNSQR</sequence>
<dbReference type="Proteomes" id="UP000299102">
    <property type="component" value="Unassembled WGS sequence"/>
</dbReference>
<dbReference type="EMBL" id="BGZK01001397">
    <property type="protein sequence ID" value="GBP79033.1"/>
    <property type="molecule type" value="Genomic_DNA"/>
</dbReference>
<accession>A0A4C1YVM2</accession>
<dbReference type="OrthoDB" id="425681at2759"/>
<feature type="compositionally biased region" description="Acidic residues" evidence="1">
    <location>
        <begin position="32"/>
        <end position="55"/>
    </location>
</feature>
<protein>
    <submittedName>
        <fullName evidence="2">Uncharacterized protein</fullName>
    </submittedName>
</protein>